<dbReference type="Gene3D" id="2.10.22.10">
    <property type="entry name" value="Antistasin, domain 1"/>
    <property type="match status" value="2"/>
</dbReference>
<dbReference type="InterPro" id="IPR052624">
    <property type="entry name" value="CRIM1"/>
</dbReference>
<organism evidence="14">
    <name type="scientific">Capitella teleta</name>
    <name type="common">Polychaete worm</name>
    <dbReference type="NCBI Taxonomy" id="283909"/>
    <lineage>
        <taxon>Eukaryota</taxon>
        <taxon>Metazoa</taxon>
        <taxon>Spiralia</taxon>
        <taxon>Lophotrochozoa</taxon>
        <taxon>Annelida</taxon>
        <taxon>Polychaeta</taxon>
        <taxon>Sedentaria</taxon>
        <taxon>Scolecida</taxon>
        <taxon>Capitellidae</taxon>
        <taxon>Capitella</taxon>
    </lineage>
</organism>
<dbReference type="EMBL" id="AMQN01005370">
    <property type="status" value="NOT_ANNOTATED_CDS"/>
    <property type="molecule type" value="Genomic_DNA"/>
</dbReference>
<evidence type="ECO:0000256" key="1">
    <source>
        <dbReference type="ARBA" id="ARBA00004613"/>
    </source>
</evidence>
<dbReference type="SMART" id="SM00214">
    <property type="entry name" value="VWC"/>
    <property type="match status" value="6"/>
</dbReference>
<dbReference type="Pfam" id="PF00093">
    <property type="entry name" value="VWC"/>
    <property type="match status" value="2"/>
</dbReference>
<reference evidence="15" key="3">
    <citation type="submission" date="2015-06" db="UniProtKB">
        <authorList>
            <consortium name="EnsemblMetazoa"/>
        </authorList>
    </citation>
    <scope>IDENTIFICATION</scope>
</reference>
<dbReference type="Pfam" id="PF23334">
    <property type="entry name" value="VWC2L_2nd"/>
    <property type="match status" value="4"/>
</dbReference>
<name>R7V884_CAPTE</name>
<proteinExistence type="inferred from homology"/>
<dbReference type="PROSITE" id="PS50184">
    <property type="entry name" value="VWFC_2"/>
    <property type="match status" value="6"/>
</dbReference>
<dbReference type="EnsemblMetazoa" id="CapteT156919">
    <property type="protein sequence ID" value="CapteP156919"/>
    <property type="gene ID" value="CapteG156919"/>
</dbReference>
<dbReference type="PANTHER" id="PTHR46439:SF1">
    <property type="entry name" value="CYSTEINE-RICH MOTOR NEURON 1 PROTEIN"/>
    <property type="match status" value="1"/>
</dbReference>
<dbReference type="GO" id="GO:0005576">
    <property type="term" value="C:extracellular region"/>
    <property type="evidence" value="ECO:0007669"/>
    <property type="project" value="UniProtKB-SubCell"/>
</dbReference>
<evidence type="ECO:0000256" key="4">
    <source>
        <dbReference type="ARBA" id="ARBA00022690"/>
    </source>
</evidence>
<dbReference type="InterPro" id="IPR011061">
    <property type="entry name" value="Hirudin/antistatin"/>
</dbReference>
<dbReference type="SMART" id="SM00121">
    <property type="entry name" value="IB"/>
    <property type="match status" value="1"/>
</dbReference>
<dbReference type="PROSITE" id="PS51323">
    <property type="entry name" value="IGFBP_N_2"/>
    <property type="match status" value="1"/>
</dbReference>
<evidence type="ECO:0000256" key="2">
    <source>
        <dbReference type="ARBA" id="ARBA00008768"/>
    </source>
</evidence>
<evidence type="ECO:0000256" key="8">
    <source>
        <dbReference type="ARBA" id="ARBA00023157"/>
    </source>
</evidence>
<dbReference type="HOGENOM" id="CLU_306585_0_0_1"/>
<evidence type="ECO:0000313" key="15">
    <source>
        <dbReference type="EnsemblMetazoa" id="CapteP156919"/>
    </source>
</evidence>
<comment type="subcellular location">
    <subcellularLocation>
        <location evidence="1">Secreted</location>
    </subcellularLocation>
</comment>
<protein>
    <recommendedName>
        <fullName evidence="17">Cysteine-rich motor neuron 1 protein</fullName>
    </recommendedName>
</protein>
<reference evidence="16" key="1">
    <citation type="submission" date="2012-12" db="EMBL/GenBank/DDBJ databases">
        <authorList>
            <person name="Hellsten U."/>
            <person name="Grimwood J."/>
            <person name="Chapman J.A."/>
            <person name="Shapiro H."/>
            <person name="Aerts A."/>
            <person name="Otillar R.P."/>
            <person name="Terry A.Y."/>
            <person name="Boore J.L."/>
            <person name="Simakov O."/>
            <person name="Marletaz F."/>
            <person name="Cho S.-J."/>
            <person name="Edsinger-Gonzales E."/>
            <person name="Havlak P."/>
            <person name="Kuo D.-H."/>
            <person name="Larsson T."/>
            <person name="Lv J."/>
            <person name="Arendt D."/>
            <person name="Savage R."/>
            <person name="Osoegawa K."/>
            <person name="de Jong P."/>
            <person name="Lindberg D.R."/>
            <person name="Seaver E.C."/>
            <person name="Weisblat D.A."/>
            <person name="Putnam N.H."/>
            <person name="Grigoriev I.V."/>
            <person name="Rokhsar D.S."/>
        </authorList>
    </citation>
    <scope>NUCLEOTIDE SEQUENCE</scope>
    <source>
        <strain evidence="16">I ESC-2004</strain>
    </source>
</reference>
<dbReference type="AlphaFoldDB" id="R7V884"/>
<evidence type="ECO:0000259" key="11">
    <source>
        <dbReference type="PROSITE" id="PS50184"/>
    </source>
</evidence>
<feature type="domain" description="VWFC" evidence="11">
    <location>
        <begin position="324"/>
        <end position="384"/>
    </location>
</feature>
<evidence type="ECO:0008006" key="17">
    <source>
        <dbReference type="Google" id="ProtNLM"/>
    </source>
</evidence>
<keyword evidence="7" id="KW-0722">Serine protease inhibitor</keyword>
<evidence type="ECO:0000259" key="13">
    <source>
        <dbReference type="PROSITE" id="PS51323"/>
    </source>
</evidence>
<evidence type="ECO:0000259" key="12">
    <source>
        <dbReference type="PROSITE" id="PS51252"/>
    </source>
</evidence>
<dbReference type="OMA" id="FNNVEYH"/>
<keyword evidence="9" id="KW-0812">Transmembrane</keyword>
<reference evidence="14 16" key="2">
    <citation type="journal article" date="2013" name="Nature">
        <title>Insights into bilaterian evolution from three spiralian genomes.</title>
        <authorList>
            <person name="Simakov O."/>
            <person name="Marletaz F."/>
            <person name="Cho S.J."/>
            <person name="Edsinger-Gonzales E."/>
            <person name="Havlak P."/>
            <person name="Hellsten U."/>
            <person name="Kuo D.H."/>
            <person name="Larsson T."/>
            <person name="Lv J."/>
            <person name="Arendt D."/>
            <person name="Savage R."/>
            <person name="Osoegawa K."/>
            <person name="de Jong P."/>
            <person name="Grimwood J."/>
            <person name="Chapman J.A."/>
            <person name="Shapiro H."/>
            <person name="Aerts A."/>
            <person name="Otillar R.P."/>
            <person name="Terry A.Y."/>
            <person name="Boore J.L."/>
            <person name="Grigoriev I.V."/>
            <person name="Lindberg D.R."/>
            <person name="Seaver E.C."/>
            <person name="Weisblat D.A."/>
            <person name="Putnam N.H."/>
            <person name="Rokhsar D.S."/>
        </authorList>
    </citation>
    <scope>NUCLEOTIDE SEQUENCE</scope>
    <source>
        <strain evidence="14 16">I ESC-2004</strain>
    </source>
</reference>
<feature type="signal peptide" evidence="10">
    <location>
        <begin position="1"/>
        <end position="19"/>
    </location>
</feature>
<evidence type="ECO:0000313" key="16">
    <source>
        <dbReference type="Proteomes" id="UP000014760"/>
    </source>
</evidence>
<dbReference type="Gene3D" id="6.20.200.20">
    <property type="match status" value="6"/>
</dbReference>
<feature type="non-terminal residue" evidence="14">
    <location>
        <position position="1083"/>
    </location>
</feature>
<dbReference type="PROSITE" id="PS51252">
    <property type="entry name" value="ANTISTASIN"/>
    <property type="match status" value="2"/>
</dbReference>
<evidence type="ECO:0000256" key="7">
    <source>
        <dbReference type="ARBA" id="ARBA00022900"/>
    </source>
</evidence>
<keyword evidence="8" id="KW-1015">Disulfide bond</keyword>
<evidence type="ECO:0000256" key="5">
    <source>
        <dbReference type="ARBA" id="ARBA00022729"/>
    </source>
</evidence>
<dbReference type="EMBL" id="KB295847">
    <property type="protein sequence ID" value="ELU12576.1"/>
    <property type="molecule type" value="Genomic_DNA"/>
</dbReference>
<evidence type="ECO:0000256" key="9">
    <source>
        <dbReference type="SAM" id="Phobius"/>
    </source>
</evidence>
<keyword evidence="16" id="KW-1185">Reference proteome</keyword>
<dbReference type="PANTHER" id="PTHR46439">
    <property type="entry name" value="CYSTEINE-RICH MOTOR NEURON 1 PROTEIN"/>
    <property type="match status" value="1"/>
</dbReference>
<dbReference type="InterPro" id="IPR001007">
    <property type="entry name" value="VWF_dom"/>
</dbReference>
<feature type="transmembrane region" description="Helical" evidence="9">
    <location>
        <begin position="925"/>
        <end position="950"/>
    </location>
</feature>
<evidence type="ECO:0000256" key="10">
    <source>
        <dbReference type="SAM" id="SignalP"/>
    </source>
</evidence>
<dbReference type="STRING" id="283909.R7V884"/>
<dbReference type="InterPro" id="IPR000867">
    <property type="entry name" value="IGFBP-like"/>
</dbReference>
<keyword evidence="3" id="KW-0964">Secreted</keyword>
<evidence type="ECO:0000256" key="6">
    <source>
        <dbReference type="ARBA" id="ARBA00022737"/>
    </source>
</evidence>
<keyword evidence="5 10" id="KW-0732">Signal</keyword>
<feature type="domain" description="VWFC" evidence="11">
    <location>
        <begin position="767"/>
        <end position="825"/>
    </location>
</feature>
<dbReference type="Gene3D" id="4.10.40.20">
    <property type="match status" value="1"/>
</dbReference>
<dbReference type="Proteomes" id="UP000014760">
    <property type="component" value="Unassembled WGS sequence"/>
</dbReference>
<sequence length="1083" mass="117392">MAHYLLVVLLVTSSVVTSAFQCGVCDRTTCVAPGECPGGLVIDGCGCCAVCGRVENEECGGLMWGPEPPGVCAPGFICKVSSVGEGDSITGLEIGHCHGKIPLKDLINGFRASHYSLLCVFMVDGNDRANDKHAHCMVNHMLQSHISAMPTGLDSQSSAKECDEAACSLPIVECPHDSFFAISVRQPGQCCPQPPEQPCKCLPCLEEEVKCAEGRIKVKVTTGNDLPGSCCDIHECYAKETACSNVTCSQGSNVTSCPDDSAALSRKLTHGGCCEEPLRCECLPEDRCSETKCRDGQVARWSAKASGVPGDCCDSYTCINDTDSGCQHAGQRHAEGSSWPLDHCTTCVCNGGLTLCSVVTCAEPEDHACGWMVVPQGQCCPVCKGRKKTHHKLLVYQFTLTTGCIDHKGELRYNDDTWLRDECVTCNCQEGRVYCVAQLCQPRCAHPRKVPGVCCPVCDAPYTEVTSTPCVELDNCSLICEGGLLLDDDGCPTCQCSRQTGTPTENPDDACLVLNCKYGMKRDPNGVEICECEEEPVAPTTVAPVSCPSMGSCPLQCAFGLRADKNGCLKCRCRKCPTLECHKKCTHGFRSNSHSCRICKCLAPVDSEPTPSTAVVELPGSERCVSMDGRDLEDGQMIYDGCRRCFCFQGVEMCSLITCPAPRCRHPIVRIGHCCPSCSDDDGRLSSVPLSQSRCVSPDGVPLVEGETWAMDRCTQCICHQGEPLCQVEHCPPVLCIHPVKLHGKCCAICAGGYDLFPLEPALPERKLCRSPSGATYLSGDTWRVGPCQSCLCREGQVHCFLQTCPLLDCNETVLKKGQCCPMCAAGAASVLQQPRFCHHDGAEYGPHESWLLDECTQCVCYKGNSICASITCPESQPCARPIKIPGHCCPVCAKQRSKNRGRGKSQIQDRDRYPHDHHDHTQHYVTVGVLVAVVLLLGSLVVLLLFLLLRKKRRKMDPKSPISNTCTQTNGDICRRPKSTNLDYMGINPLCNQLVNKQALLDDESSRSAFLTPDMMETKLEDPELSVESSGVNLLAKTELESGGSSSTMDVMRCGMVDETERSLLDLPGMQHCDKNNFRKSL</sequence>
<feature type="domain" description="Antistasin-like" evidence="12">
    <location>
        <begin position="470"/>
        <end position="496"/>
    </location>
</feature>
<keyword evidence="9" id="KW-0472">Membrane</keyword>
<dbReference type="PROSITE" id="PS01208">
    <property type="entry name" value="VWFC_1"/>
    <property type="match status" value="4"/>
</dbReference>
<feature type="chain" id="PRO_5008788793" description="Cysteine-rich motor neuron 1 protein" evidence="10">
    <location>
        <begin position="20"/>
        <end position="1083"/>
    </location>
</feature>
<dbReference type="InterPro" id="IPR009030">
    <property type="entry name" value="Growth_fac_rcpt_cys_sf"/>
</dbReference>
<keyword evidence="4" id="KW-0646">Protease inhibitor</keyword>
<comment type="similarity">
    <text evidence="2">Belongs to the protease inhibitor I15 (antistasin) family.</text>
</comment>
<keyword evidence="6" id="KW-0677">Repeat</keyword>
<feature type="domain" description="VWFC" evidence="11">
    <location>
        <begin position="402"/>
        <end position="459"/>
    </location>
</feature>
<gene>
    <name evidence="14" type="ORF">CAPTEDRAFT_156919</name>
</gene>
<dbReference type="OrthoDB" id="5976811at2759"/>
<feature type="domain" description="VWFC" evidence="11">
    <location>
        <begin position="836"/>
        <end position="894"/>
    </location>
</feature>
<evidence type="ECO:0000313" key="14">
    <source>
        <dbReference type="EMBL" id="ELU12576.1"/>
    </source>
</evidence>
<dbReference type="SUPFAM" id="SSF57603">
    <property type="entry name" value="FnI-like domain"/>
    <property type="match status" value="6"/>
</dbReference>
<feature type="domain" description="VWFC" evidence="11">
    <location>
        <begin position="693"/>
        <end position="751"/>
    </location>
</feature>
<dbReference type="SUPFAM" id="SSF57184">
    <property type="entry name" value="Growth factor receptor domain"/>
    <property type="match status" value="1"/>
</dbReference>
<feature type="domain" description="VWFC" evidence="11">
    <location>
        <begin position="622"/>
        <end position="679"/>
    </location>
</feature>
<evidence type="ECO:0000256" key="3">
    <source>
        <dbReference type="ARBA" id="ARBA00022525"/>
    </source>
</evidence>
<dbReference type="InterPro" id="IPR004094">
    <property type="entry name" value="Antistasin-like"/>
</dbReference>
<dbReference type="SUPFAM" id="SSF57262">
    <property type="entry name" value="Leech antihemostatic proteins"/>
    <property type="match status" value="1"/>
</dbReference>
<dbReference type="GO" id="GO:0004867">
    <property type="term" value="F:serine-type endopeptidase inhibitor activity"/>
    <property type="evidence" value="ECO:0007669"/>
    <property type="project" value="UniProtKB-KW"/>
</dbReference>
<keyword evidence="9" id="KW-1133">Transmembrane helix</keyword>
<dbReference type="Pfam" id="PF02822">
    <property type="entry name" value="Antistasin"/>
    <property type="match status" value="3"/>
</dbReference>
<accession>R7V884</accession>
<feature type="domain" description="Antistasin-like" evidence="12">
    <location>
        <begin position="576"/>
        <end position="601"/>
    </location>
</feature>
<feature type="domain" description="IGFBP N-terminal" evidence="13">
    <location>
        <begin position="18"/>
        <end position="100"/>
    </location>
</feature>